<evidence type="ECO:0000256" key="1">
    <source>
        <dbReference type="ARBA" id="ARBA00004370"/>
    </source>
</evidence>
<keyword evidence="3 8" id="KW-0375">Hydrogen ion transport</keyword>
<gene>
    <name evidence="8" type="primary">atpH</name>
    <name evidence="9" type="ORF">A6M21_15150</name>
</gene>
<dbReference type="Gene3D" id="1.10.520.20">
    <property type="entry name" value="N-terminal domain of the delta subunit of the F1F0-ATP synthase"/>
    <property type="match status" value="1"/>
</dbReference>
<sequence>MLKGAVSGRYAEALYEIAAAAGTVDQVEAELKAITQIIAGSPEFQKVLFHPRITAAEKKDFLKGLFEGKLSVTTENFLFLLVDKQREAFISDITAVFTELANRARHVVKAEVTSAVELNKDEKKKLGDVLNKLTDSKVETAFAVDPALLGGVVVRIGDRVIDGSLRARLATMREHLRQIS</sequence>
<accession>A0A1B7LBA2</accession>
<reference evidence="9 10" key="1">
    <citation type="submission" date="2016-04" db="EMBL/GenBank/DDBJ databases">
        <authorList>
            <person name="Evans L.H."/>
            <person name="Alamgir A."/>
            <person name="Owens N."/>
            <person name="Weber N.D."/>
            <person name="Virtaneva K."/>
            <person name="Barbian K."/>
            <person name="Babar A."/>
            <person name="Rosenke K."/>
        </authorList>
    </citation>
    <scope>NUCLEOTIDE SEQUENCE [LARGE SCALE GENOMIC DNA]</scope>
    <source>
        <strain evidence="9 10">LMa1</strain>
    </source>
</reference>
<dbReference type="HAMAP" id="MF_01416">
    <property type="entry name" value="ATP_synth_delta_bact"/>
    <property type="match status" value="1"/>
</dbReference>
<dbReference type="NCBIfam" id="NF004403">
    <property type="entry name" value="PRK05758.2-4"/>
    <property type="match status" value="1"/>
</dbReference>
<dbReference type="InterPro" id="IPR000711">
    <property type="entry name" value="ATPase_OSCP/dsu"/>
</dbReference>
<evidence type="ECO:0000256" key="4">
    <source>
        <dbReference type="ARBA" id="ARBA00023065"/>
    </source>
</evidence>
<keyword evidence="6 8" id="KW-0139">CF(1)</keyword>
<evidence type="ECO:0000256" key="5">
    <source>
        <dbReference type="ARBA" id="ARBA00023136"/>
    </source>
</evidence>
<name>A0A1B7LBA2_9FIRM</name>
<keyword evidence="4 8" id="KW-0406">Ion transport</keyword>
<evidence type="ECO:0000313" key="9">
    <source>
        <dbReference type="EMBL" id="OAT79783.1"/>
    </source>
</evidence>
<evidence type="ECO:0000256" key="8">
    <source>
        <dbReference type="HAMAP-Rule" id="MF_01416"/>
    </source>
</evidence>
<comment type="subcellular location">
    <subcellularLocation>
        <location evidence="8">Cell membrane</location>
        <topology evidence="8">Peripheral membrane protein</topology>
    </subcellularLocation>
    <subcellularLocation>
        <location evidence="1">Membrane</location>
    </subcellularLocation>
</comment>
<dbReference type="NCBIfam" id="NF004402">
    <property type="entry name" value="PRK05758.2-2"/>
    <property type="match status" value="1"/>
</dbReference>
<keyword evidence="8" id="KW-1003">Cell membrane</keyword>
<dbReference type="STRING" id="1838280.A6M21_15150"/>
<evidence type="ECO:0000256" key="7">
    <source>
        <dbReference type="ARBA" id="ARBA00023310"/>
    </source>
</evidence>
<keyword evidence="2 8" id="KW-0813">Transport</keyword>
<comment type="function">
    <text evidence="8">This protein is part of the stalk that links CF(0) to CF(1). It either transmits conformational changes from CF(0) to CF(1) or is implicated in proton conduction.</text>
</comment>
<dbReference type="GO" id="GO:0005886">
    <property type="term" value="C:plasma membrane"/>
    <property type="evidence" value="ECO:0007669"/>
    <property type="project" value="UniProtKB-SubCell"/>
</dbReference>
<keyword evidence="10" id="KW-1185">Reference proteome</keyword>
<dbReference type="NCBIfam" id="TIGR01145">
    <property type="entry name" value="ATP_synt_delta"/>
    <property type="match status" value="1"/>
</dbReference>
<dbReference type="InterPro" id="IPR026015">
    <property type="entry name" value="ATP_synth_OSCP/delta_N_sf"/>
</dbReference>
<comment type="similarity">
    <text evidence="8">Belongs to the ATPase delta chain family.</text>
</comment>
<evidence type="ECO:0000256" key="3">
    <source>
        <dbReference type="ARBA" id="ARBA00022781"/>
    </source>
</evidence>
<dbReference type="PRINTS" id="PR00125">
    <property type="entry name" value="ATPASEDELTA"/>
</dbReference>
<evidence type="ECO:0000256" key="2">
    <source>
        <dbReference type="ARBA" id="ARBA00022448"/>
    </source>
</evidence>
<dbReference type="SUPFAM" id="SSF47928">
    <property type="entry name" value="N-terminal domain of the delta subunit of the F1F0-ATP synthase"/>
    <property type="match status" value="1"/>
</dbReference>
<comment type="caution">
    <text evidence="9">The sequence shown here is derived from an EMBL/GenBank/DDBJ whole genome shotgun (WGS) entry which is preliminary data.</text>
</comment>
<dbReference type="GO" id="GO:0046933">
    <property type="term" value="F:proton-transporting ATP synthase activity, rotational mechanism"/>
    <property type="evidence" value="ECO:0007669"/>
    <property type="project" value="UniProtKB-UniRule"/>
</dbReference>
<dbReference type="Pfam" id="PF00213">
    <property type="entry name" value="OSCP"/>
    <property type="match status" value="1"/>
</dbReference>
<dbReference type="AlphaFoldDB" id="A0A1B7LBA2"/>
<dbReference type="OrthoDB" id="9802471at2"/>
<comment type="function">
    <text evidence="8">F(1)F(0) ATP synthase produces ATP from ADP in the presence of a proton or sodium gradient. F-type ATPases consist of two structural domains, F(1) containing the extramembraneous catalytic core and F(0) containing the membrane proton channel, linked together by a central stalk and a peripheral stalk. During catalysis, ATP synthesis in the catalytic domain of F(1) is coupled via a rotary mechanism of the central stalk subunits to proton translocation.</text>
</comment>
<protein>
    <recommendedName>
        <fullName evidence="8">ATP synthase subunit delta</fullName>
    </recommendedName>
    <alternativeName>
        <fullName evidence="8">ATP synthase F(1) sector subunit delta</fullName>
    </alternativeName>
    <alternativeName>
        <fullName evidence="8">F-type ATPase subunit delta</fullName>
        <shortName evidence="8">F-ATPase subunit delta</shortName>
    </alternativeName>
</protein>
<dbReference type="Proteomes" id="UP000078532">
    <property type="component" value="Unassembled WGS sequence"/>
</dbReference>
<dbReference type="EMBL" id="LYVF01000192">
    <property type="protein sequence ID" value="OAT79783.1"/>
    <property type="molecule type" value="Genomic_DNA"/>
</dbReference>
<proteinExistence type="inferred from homology"/>
<evidence type="ECO:0000313" key="10">
    <source>
        <dbReference type="Proteomes" id="UP000078532"/>
    </source>
</evidence>
<keyword evidence="7 8" id="KW-0066">ATP synthesis</keyword>
<dbReference type="PROSITE" id="PS00389">
    <property type="entry name" value="ATPASE_DELTA"/>
    <property type="match status" value="1"/>
</dbReference>
<dbReference type="PANTHER" id="PTHR11910">
    <property type="entry name" value="ATP SYNTHASE DELTA CHAIN"/>
    <property type="match status" value="1"/>
</dbReference>
<organism evidence="9 10">
    <name type="scientific">Desulfotomaculum copahuensis</name>
    <dbReference type="NCBI Taxonomy" id="1838280"/>
    <lineage>
        <taxon>Bacteria</taxon>
        <taxon>Bacillati</taxon>
        <taxon>Bacillota</taxon>
        <taxon>Clostridia</taxon>
        <taxon>Eubacteriales</taxon>
        <taxon>Desulfotomaculaceae</taxon>
        <taxon>Desulfotomaculum</taxon>
    </lineage>
</organism>
<dbReference type="GO" id="GO:0045259">
    <property type="term" value="C:proton-transporting ATP synthase complex"/>
    <property type="evidence" value="ECO:0007669"/>
    <property type="project" value="UniProtKB-KW"/>
</dbReference>
<dbReference type="RefSeq" id="WP_066670929.1">
    <property type="nucleotide sequence ID" value="NZ_LYVF01000192.1"/>
</dbReference>
<dbReference type="InterPro" id="IPR020781">
    <property type="entry name" value="ATPase_OSCP/d_CS"/>
</dbReference>
<keyword evidence="5 8" id="KW-0472">Membrane</keyword>
<evidence type="ECO:0000256" key="6">
    <source>
        <dbReference type="ARBA" id="ARBA00023196"/>
    </source>
</evidence>